<keyword evidence="1" id="KW-0378">Hydrolase</keyword>
<protein>
    <submittedName>
        <fullName evidence="1">TatD family hydrolase</fullName>
    </submittedName>
</protein>
<reference evidence="1" key="1">
    <citation type="submission" date="2020-10" db="EMBL/GenBank/DDBJ databases">
        <authorList>
            <person name="Gilroy R."/>
        </authorList>
    </citation>
    <scope>NUCLEOTIDE SEQUENCE</scope>
    <source>
        <strain evidence="1">7293</strain>
    </source>
</reference>
<dbReference type="Pfam" id="PF01026">
    <property type="entry name" value="TatD_DNase"/>
    <property type="match status" value="1"/>
</dbReference>
<evidence type="ECO:0000313" key="1">
    <source>
        <dbReference type="EMBL" id="MBO8435556.1"/>
    </source>
</evidence>
<gene>
    <name evidence="1" type="ORF">IAA97_01060</name>
</gene>
<dbReference type="EMBL" id="JADIMT010000019">
    <property type="protein sequence ID" value="MBO8435556.1"/>
    <property type="molecule type" value="Genomic_DNA"/>
</dbReference>
<proteinExistence type="predicted"/>
<dbReference type="Gene3D" id="3.20.20.140">
    <property type="entry name" value="Metal-dependent hydrolases"/>
    <property type="match status" value="1"/>
</dbReference>
<dbReference type="InterPro" id="IPR001130">
    <property type="entry name" value="TatD-like"/>
</dbReference>
<accession>A0A9D9DZU0</accession>
<sequence length="251" mass="29060">MVPPCGLRIDPDIHPDKEVTRLYHFKWPQVNIWALPKERDESYHQHMFDAHAHIGDCKIDNVFICTSSPSQYTVAKAFRYRAAGYLPESCEAMDETAMAEAAEEGFHIGEVGLDKRFPEMDKQEENLRKALEIARDFDRIAVIHIVREYERTRKIIEEMNIKRFLVHGWTGSYEEALLFIKLGAVISISPKAARAKSFPKLLTLPFVTETDMKTGLDEEDALRRWNEHLSQLTGFDTAERTEKIMKEMLCE</sequence>
<dbReference type="GO" id="GO:0016788">
    <property type="term" value="F:hydrolase activity, acting on ester bonds"/>
    <property type="evidence" value="ECO:0007669"/>
    <property type="project" value="InterPro"/>
</dbReference>
<organism evidence="1 2">
    <name type="scientific">Candidatus Ornithospirochaeta stercoripullorum</name>
    <dbReference type="NCBI Taxonomy" id="2840899"/>
    <lineage>
        <taxon>Bacteria</taxon>
        <taxon>Pseudomonadati</taxon>
        <taxon>Spirochaetota</taxon>
        <taxon>Spirochaetia</taxon>
        <taxon>Spirochaetales</taxon>
        <taxon>Spirochaetaceae</taxon>
        <taxon>Spirochaetaceae incertae sedis</taxon>
        <taxon>Candidatus Ornithospirochaeta</taxon>
    </lineage>
</organism>
<dbReference type="AlphaFoldDB" id="A0A9D9DZU0"/>
<dbReference type="SUPFAM" id="SSF51556">
    <property type="entry name" value="Metallo-dependent hydrolases"/>
    <property type="match status" value="1"/>
</dbReference>
<reference evidence="1" key="2">
    <citation type="journal article" date="2021" name="PeerJ">
        <title>Extensive microbial diversity within the chicken gut microbiome revealed by metagenomics and culture.</title>
        <authorList>
            <person name="Gilroy R."/>
            <person name="Ravi A."/>
            <person name="Getino M."/>
            <person name="Pursley I."/>
            <person name="Horton D.L."/>
            <person name="Alikhan N.F."/>
            <person name="Baker D."/>
            <person name="Gharbi K."/>
            <person name="Hall N."/>
            <person name="Watson M."/>
            <person name="Adriaenssens E.M."/>
            <person name="Foster-Nyarko E."/>
            <person name="Jarju S."/>
            <person name="Secka A."/>
            <person name="Antonio M."/>
            <person name="Oren A."/>
            <person name="Chaudhuri R.R."/>
            <person name="La Ragione R."/>
            <person name="Hildebrand F."/>
            <person name="Pallen M.J."/>
        </authorList>
    </citation>
    <scope>NUCLEOTIDE SEQUENCE</scope>
    <source>
        <strain evidence="1">7293</strain>
    </source>
</reference>
<dbReference type="PANTHER" id="PTHR46124:SF2">
    <property type="entry name" value="D-AMINOACYL-TRNA DEACYLASE"/>
    <property type="match status" value="1"/>
</dbReference>
<dbReference type="Proteomes" id="UP000823615">
    <property type="component" value="Unassembled WGS sequence"/>
</dbReference>
<evidence type="ECO:0000313" key="2">
    <source>
        <dbReference type="Proteomes" id="UP000823615"/>
    </source>
</evidence>
<dbReference type="GO" id="GO:0005829">
    <property type="term" value="C:cytosol"/>
    <property type="evidence" value="ECO:0007669"/>
    <property type="project" value="TreeGrafter"/>
</dbReference>
<comment type="caution">
    <text evidence="1">The sequence shown here is derived from an EMBL/GenBank/DDBJ whole genome shotgun (WGS) entry which is preliminary data.</text>
</comment>
<dbReference type="PANTHER" id="PTHR46124">
    <property type="entry name" value="D-AMINOACYL-TRNA DEACYLASE"/>
    <property type="match status" value="1"/>
</dbReference>
<dbReference type="InterPro" id="IPR032466">
    <property type="entry name" value="Metal_Hydrolase"/>
</dbReference>
<name>A0A9D9DZU0_9SPIO</name>